<dbReference type="Proteomes" id="UP000215914">
    <property type="component" value="Unassembled WGS sequence"/>
</dbReference>
<dbReference type="EMBL" id="MNCJ02000324">
    <property type="protein sequence ID" value="KAF5791355.1"/>
    <property type="molecule type" value="Genomic_DNA"/>
</dbReference>
<name>A0A9K3I763_HELAN</name>
<proteinExistence type="predicted"/>
<comment type="caution">
    <text evidence="1">The sequence shown here is derived from an EMBL/GenBank/DDBJ whole genome shotgun (WGS) entry which is preliminary data.</text>
</comment>
<dbReference type="AlphaFoldDB" id="A0A9K3I763"/>
<accession>A0A9K3I763</accession>
<evidence type="ECO:0000313" key="1">
    <source>
        <dbReference type="EMBL" id="KAF5791355.1"/>
    </source>
</evidence>
<sequence length="47" mass="5151">MILSISLVVHCTTIAPPHFAHNLFDEMPHRAGNSGNILLVIVLEICI</sequence>
<reference evidence="1" key="1">
    <citation type="journal article" date="2017" name="Nature">
        <title>The sunflower genome provides insights into oil metabolism, flowering and Asterid evolution.</title>
        <authorList>
            <person name="Badouin H."/>
            <person name="Gouzy J."/>
            <person name="Grassa C.J."/>
            <person name="Murat F."/>
            <person name="Staton S.E."/>
            <person name="Cottret L."/>
            <person name="Lelandais-Briere C."/>
            <person name="Owens G.L."/>
            <person name="Carrere S."/>
            <person name="Mayjonade B."/>
            <person name="Legrand L."/>
            <person name="Gill N."/>
            <person name="Kane N.C."/>
            <person name="Bowers J.E."/>
            <person name="Hubner S."/>
            <person name="Bellec A."/>
            <person name="Berard A."/>
            <person name="Berges H."/>
            <person name="Blanchet N."/>
            <person name="Boniface M.C."/>
            <person name="Brunel D."/>
            <person name="Catrice O."/>
            <person name="Chaidir N."/>
            <person name="Claudel C."/>
            <person name="Donnadieu C."/>
            <person name="Faraut T."/>
            <person name="Fievet G."/>
            <person name="Helmstetter N."/>
            <person name="King M."/>
            <person name="Knapp S.J."/>
            <person name="Lai Z."/>
            <person name="Le Paslier M.C."/>
            <person name="Lippi Y."/>
            <person name="Lorenzon L."/>
            <person name="Mandel J.R."/>
            <person name="Marage G."/>
            <person name="Marchand G."/>
            <person name="Marquand E."/>
            <person name="Bret-Mestries E."/>
            <person name="Morien E."/>
            <person name="Nambeesan S."/>
            <person name="Nguyen T."/>
            <person name="Pegot-Espagnet P."/>
            <person name="Pouilly N."/>
            <person name="Raftis F."/>
            <person name="Sallet E."/>
            <person name="Schiex T."/>
            <person name="Thomas J."/>
            <person name="Vandecasteele C."/>
            <person name="Vares D."/>
            <person name="Vear F."/>
            <person name="Vautrin S."/>
            <person name="Crespi M."/>
            <person name="Mangin B."/>
            <person name="Burke J.M."/>
            <person name="Salse J."/>
            <person name="Munos S."/>
            <person name="Vincourt P."/>
            <person name="Rieseberg L.H."/>
            <person name="Langlade N.B."/>
        </authorList>
    </citation>
    <scope>NUCLEOTIDE SEQUENCE</scope>
    <source>
        <tissue evidence="1">Leaves</tissue>
    </source>
</reference>
<reference evidence="1" key="2">
    <citation type="submission" date="2020-06" db="EMBL/GenBank/DDBJ databases">
        <title>Helianthus annuus Genome sequencing and assembly Release 2.</title>
        <authorList>
            <person name="Gouzy J."/>
            <person name="Langlade N."/>
            <person name="Munos S."/>
        </authorList>
    </citation>
    <scope>NUCLEOTIDE SEQUENCE</scope>
    <source>
        <tissue evidence="1">Leaves</tissue>
    </source>
</reference>
<evidence type="ECO:0000313" key="2">
    <source>
        <dbReference type="Proteomes" id="UP000215914"/>
    </source>
</evidence>
<keyword evidence="2" id="KW-1185">Reference proteome</keyword>
<organism evidence="1 2">
    <name type="scientific">Helianthus annuus</name>
    <name type="common">Common sunflower</name>
    <dbReference type="NCBI Taxonomy" id="4232"/>
    <lineage>
        <taxon>Eukaryota</taxon>
        <taxon>Viridiplantae</taxon>
        <taxon>Streptophyta</taxon>
        <taxon>Embryophyta</taxon>
        <taxon>Tracheophyta</taxon>
        <taxon>Spermatophyta</taxon>
        <taxon>Magnoliopsida</taxon>
        <taxon>eudicotyledons</taxon>
        <taxon>Gunneridae</taxon>
        <taxon>Pentapetalae</taxon>
        <taxon>asterids</taxon>
        <taxon>campanulids</taxon>
        <taxon>Asterales</taxon>
        <taxon>Asteraceae</taxon>
        <taxon>Asteroideae</taxon>
        <taxon>Heliantheae alliance</taxon>
        <taxon>Heliantheae</taxon>
        <taxon>Helianthus</taxon>
    </lineage>
</organism>
<dbReference type="Gramene" id="mRNA:HanXRQr2_Chr09g0393801">
    <property type="protein sequence ID" value="mRNA:HanXRQr2_Chr09g0393801"/>
    <property type="gene ID" value="HanXRQr2_Chr09g0393801"/>
</dbReference>
<gene>
    <name evidence="1" type="ORF">HanXRQr2_Chr09g0393801</name>
</gene>
<protein>
    <submittedName>
        <fullName evidence="1">Uncharacterized protein</fullName>
    </submittedName>
</protein>